<feature type="domain" description="CheW-like" evidence="2">
    <location>
        <begin position="29"/>
        <end position="170"/>
    </location>
</feature>
<protein>
    <submittedName>
        <fullName evidence="3">Chemotaxis protein CheW</fullName>
    </submittedName>
</protein>
<dbReference type="PROSITE" id="PS50851">
    <property type="entry name" value="CHEW"/>
    <property type="match status" value="1"/>
</dbReference>
<dbReference type="CDD" id="cd02440">
    <property type="entry name" value="AdoMet_MTases"/>
    <property type="match status" value="1"/>
</dbReference>
<reference evidence="3 4" key="1">
    <citation type="submission" date="2022-12" db="EMBL/GenBank/DDBJ databases">
        <title>Metagenome assembled genome from gulf of manar.</title>
        <authorList>
            <person name="Kohli P."/>
            <person name="Pk S."/>
            <person name="Venkata Ramana C."/>
            <person name="Sasikala C."/>
        </authorList>
    </citation>
    <scope>NUCLEOTIDE SEQUENCE [LARGE SCALE GENOMIC DNA]</scope>
    <source>
        <strain evidence="3">JB008</strain>
    </source>
</reference>
<dbReference type="GO" id="GO:0006935">
    <property type="term" value="P:chemotaxis"/>
    <property type="evidence" value="ECO:0007669"/>
    <property type="project" value="InterPro"/>
</dbReference>
<evidence type="ECO:0000259" key="2">
    <source>
        <dbReference type="PROSITE" id="PS50851"/>
    </source>
</evidence>
<feature type="domain" description="CheR-type methyltransferase" evidence="1">
    <location>
        <begin position="236"/>
        <end position="450"/>
    </location>
</feature>
<dbReference type="EMBL" id="JAQQAL010000008">
    <property type="protein sequence ID" value="MDC7225677.1"/>
    <property type="molecule type" value="Genomic_DNA"/>
</dbReference>
<dbReference type="Pfam" id="PF01584">
    <property type="entry name" value="CheW"/>
    <property type="match status" value="1"/>
</dbReference>
<proteinExistence type="predicted"/>
<dbReference type="PROSITE" id="PS50123">
    <property type="entry name" value="CHER"/>
    <property type="match status" value="1"/>
</dbReference>
<dbReference type="CDD" id="cd00732">
    <property type="entry name" value="CheW"/>
    <property type="match status" value="1"/>
</dbReference>
<name>A0AAJ1MIM2_9SPIO</name>
<comment type="caution">
    <text evidence="3">The sequence shown here is derived from an EMBL/GenBank/DDBJ whole genome shotgun (WGS) entry which is preliminary data.</text>
</comment>
<evidence type="ECO:0000259" key="1">
    <source>
        <dbReference type="PROSITE" id="PS50123"/>
    </source>
</evidence>
<accession>A0AAJ1MIM2</accession>
<dbReference type="PANTHER" id="PTHR22617:SF23">
    <property type="entry name" value="CHEMOTAXIS PROTEIN CHEW"/>
    <property type="match status" value="1"/>
</dbReference>
<dbReference type="Proteomes" id="UP001221217">
    <property type="component" value="Unassembled WGS sequence"/>
</dbReference>
<dbReference type="SMART" id="SM00260">
    <property type="entry name" value="CheW"/>
    <property type="match status" value="1"/>
</dbReference>
<dbReference type="Gene3D" id="2.30.30.40">
    <property type="entry name" value="SH3 Domains"/>
    <property type="match status" value="1"/>
</dbReference>
<dbReference type="Gene3D" id="2.40.50.180">
    <property type="entry name" value="CheA-289, Domain 4"/>
    <property type="match status" value="1"/>
</dbReference>
<dbReference type="GO" id="GO:0007165">
    <property type="term" value="P:signal transduction"/>
    <property type="evidence" value="ECO:0007669"/>
    <property type="project" value="InterPro"/>
</dbReference>
<dbReference type="InterPro" id="IPR036061">
    <property type="entry name" value="CheW-like_dom_sf"/>
</dbReference>
<dbReference type="InterPro" id="IPR029063">
    <property type="entry name" value="SAM-dependent_MTases_sf"/>
</dbReference>
<dbReference type="InterPro" id="IPR000780">
    <property type="entry name" value="CheR_MeTrfase"/>
</dbReference>
<dbReference type="InterPro" id="IPR022642">
    <property type="entry name" value="CheR_C"/>
</dbReference>
<dbReference type="Gene3D" id="3.40.50.150">
    <property type="entry name" value="Vaccinia Virus protein VP39"/>
    <property type="match status" value="1"/>
</dbReference>
<evidence type="ECO:0000313" key="3">
    <source>
        <dbReference type="EMBL" id="MDC7225677.1"/>
    </source>
</evidence>
<dbReference type="SUPFAM" id="SSF50341">
    <property type="entry name" value="CheW-like"/>
    <property type="match status" value="1"/>
</dbReference>
<dbReference type="PRINTS" id="PR00996">
    <property type="entry name" value="CHERMTFRASE"/>
</dbReference>
<dbReference type="GO" id="GO:0005829">
    <property type="term" value="C:cytosol"/>
    <property type="evidence" value="ECO:0007669"/>
    <property type="project" value="TreeGrafter"/>
</dbReference>
<dbReference type="Pfam" id="PF01739">
    <property type="entry name" value="CheR"/>
    <property type="match status" value="1"/>
</dbReference>
<dbReference type="GO" id="GO:0008757">
    <property type="term" value="F:S-adenosylmethionine-dependent methyltransferase activity"/>
    <property type="evidence" value="ECO:0007669"/>
    <property type="project" value="InterPro"/>
</dbReference>
<sequence>MSSELIDLNDLDLLADSGDESKDKTDIVDYKMVTFSLGGKDYGIDIMKVKEISKASKFTYVPNSIPFVKGVYNLRGDIISVIDLRLMFHLPVPENTTGIENMIILRLEENTIGVIVDTIDKVVGINSEKIQPPHPLFGDINIKFIKGIVENEEKLYIILDVESIFDQKAAENALAQKSYGTGSLASTSDTATGQPVVKQSSKDGNNVDYNFIVETLATFSHFFVSPINEGWVKNRFNSWSNQRASGGLSVQFNSAAEANEFLTGFASPNSGRFWEADYSAALSEILPDNESGTYNAWDVGCGKGEEAYSIAVCLKKKFGSKKIRIYANDSDLLNISTAPNLIFTKNSVPEMYDEWVTEGNNGWHFTSEIKDLILFEYHDVTNDNQFAPVDLIIARDILSYLTATDQQKLIEIFYEKLKPGGILIAGSNEVISGSGWEPFNKGRVPAYKKI</sequence>
<dbReference type="AlphaFoldDB" id="A0AAJ1MIM2"/>
<dbReference type="PANTHER" id="PTHR22617">
    <property type="entry name" value="CHEMOTAXIS SENSOR HISTIDINE KINASE-RELATED"/>
    <property type="match status" value="1"/>
</dbReference>
<gene>
    <name evidence="3" type="ORF">PQJ61_02810</name>
</gene>
<organism evidence="3 4">
    <name type="scientific">Candidatus Thalassospirochaeta sargassi</name>
    <dbReference type="NCBI Taxonomy" id="3119039"/>
    <lineage>
        <taxon>Bacteria</taxon>
        <taxon>Pseudomonadati</taxon>
        <taxon>Spirochaetota</taxon>
        <taxon>Spirochaetia</taxon>
        <taxon>Spirochaetales</taxon>
        <taxon>Spirochaetaceae</taxon>
        <taxon>Candidatus Thalassospirochaeta</taxon>
    </lineage>
</organism>
<dbReference type="InterPro" id="IPR039315">
    <property type="entry name" value="CheW"/>
</dbReference>
<dbReference type="SMART" id="SM00138">
    <property type="entry name" value="MeTrc"/>
    <property type="match status" value="1"/>
</dbReference>
<dbReference type="SUPFAM" id="SSF53335">
    <property type="entry name" value="S-adenosyl-L-methionine-dependent methyltransferases"/>
    <property type="match status" value="1"/>
</dbReference>
<evidence type="ECO:0000313" key="4">
    <source>
        <dbReference type="Proteomes" id="UP001221217"/>
    </source>
</evidence>
<dbReference type="InterPro" id="IPR002545">
    <property type="entry name" value="CheW-lke_dom"/>
</dbReference>